<dbReference type="Gene3D" id="4.10.1110.10">
    <property type="entry name" value="AN1-like Zinc finger"/>
    <property type="match status" value="1"/>
</dbReference>
<sequence length="323" mass="34365">MASNPPSETILAIGASCATCHTIDFLPTRCPSCGDIYCSNHLRIHQPCSDPGLGYKESNTVVGPSSFKPRGGCEVQGCGRMSIEGVGGWGRRTGVVLSEIAWGQLHRAQTSHDCTAPLAHNARHDAFITRKAQAQAVLAKTFPDQAGRVIPKPPPAKDVQRPASASKATSSAARTTSPLVPLPDVMVPALLPIGDTATKTTKSKDERMWDIHVRKIRSLASPLKGSAGGFAGTEQERRFFEWGKGDEAGIRSWEGGAKWAGKLERSWVLGSMPLGRLLDLMMAATATPAPKTLLDPSQANLDPHTPRRQSLGSFSSLGSTPAD</sequence>
<dbReference type="InterPro" id="IPR035896">
    <property type="entry name" value="AN1-like_Znf"/>
</dbReference>
<accession>A0AA38H9S2</accession>
<dbReference type="EMBL" id="JAKWFO010000005">
    <property type="protein sequence ID" value="KAI9636245.1"/>
    <property type="molecule type" value="Genomic_DNA"/>
</dbReference>
<dbReference type="RefSeq" id="XP_052946022.1">
    <property type="nucleotide sequence ID" value="XM_053093163.1"/>
</dbReference>
<evidence type="ECO:0000256" key="1">
    <source>
        <dbReference type="SAM" id="MobiDB-lite"/>
    </source>
</evidence>
<feature type="compositionally biased region" description="Polar residues" evidence="1">
    <location>
        <begin position="308"/>
        <end position="323"/>
    </location>
</feature>
<name>A0AA38H9S2_9TREE</name>
<comment type="caution">
    <text evidence="2">The sequence shown here is derived from an EMBL/GenBank/DDBJ whole genome shotgun (WGS) entry which is preliminary data.</text>
</comment>
<feature type="compositionally biased region" description="Low complexity" evidence="1">
    <location>
        <begin position="163"/>
        <end position="177"/>
    </location>
</feature>
<dbReference type="AlphaFoldDB" id="A0AA38H9S2"/>
<dbReference type="Proteomes" id="UP001164286">
    <property type="component" value="Unassembled WGS sequence"/>
</dbReference>
<dbReference type="SUPFAM" id="SSF118310">
    <property type="entry name" value="AN1-like Zinc finger"/>
    <property type="match status" value="1"/>
</dbReference>
<reference evidence="2" key="1">
    <citation type="journal article" date="2022" name="G3 (Bethesda)">
        <title>High quality genome of the basidiomycete yeast Dioszegia hungarica PDD-24b-2 isolated from cloud water.</title>
        <authorList>
            <person name="Jarrige D."/>
            <person name="Haridas S."/>
            <person name="Bleykasten-Grosshans C."/>
            <person name="Joly M."/>
            <person name="Nadalig T."/>
            <person name="Sancelme M."/>
            <person name="Vuilleumier S."/>
            <person name="Grigoriev I.V."/>
            <person name="Amato P."/>
            <person name="Bringel F."/>
        </authorList>
    </citation>
    <scope>NUCLEOTIDE SEQUENCE</scope>
    <source>
        <strain evidence="2">PDD-24b-2</strain>
    </source>
</reference>
<feature type="region of interest" description="Disordered" evidence="1">
    <location>
        <begin position="145"/>
        <end position="179"/>
    </location>
</feature>
<organism evidence="2 3">
    <name type="scientific">Dioszegia hungarica</name>
    <dbReference type="NCBI Taxonomy" id="4972"/>
    <lineage>
        <taxon>Eukaryota</taxon>
        <taxon>Fungi</taxon>
        <taxon>Dikarya</taxon>
        <taxon>Basidiomycota</taxon>
        <taxon>Agaricomycotina</taxon>
        <taxon>Tremellomycetes</taxon>
        <taxon>Tremellales</taxon>
        <taxon>Bulleribasidiaceae</taxon>
        <taxon>Dioszegia</taxon>
    </lineage>
</organism>
<feature type="region of interest" description="Disordered" evidence="1">
    <location>
        <begin position="289"/>
        <end position="323"/>
    </location>
</feature>
<proteinExistence type="predicted"/>
<protein>
    <recommendedName>
        <fullName evidence="4">AN1-type domain-containing protein</fullName>
    </recommendedName>
</protein>
<evidence type="ECO:0000313" key="2">
    <source>
        <dbReference type="EMBL" id="KAI9636245.1"/>
    </source>
</evidence>
<gene>
    <name evidence="2" type="ORF">MKK02DRAFT_44950</name>
</gene>
<keyword evidence="3" id="KW-1185">Reference proteome</keyword>
<dbReference type="GeneID" id="77732368"/>
<evidence type="ECO:0000313" key="3">
    <source>
        <dbReference type="Proteomes" id="UP001164286"/>
    </source>
</evidence>
<evidence type="ECO:0008006" key="4">
    <source>
        <dbReference type="Google" id="ProtNLM"/>
    </source>
</evidence>